<sequence>YGFRIREKILDLFEMLCGARITLSYMRPGGVFSDTPPDFWPALEHFMDELPSEFEEIEQLVLENEIVLVRTKGVSPLPLDLAINCSVSGPILRASGLAWDWRKEEPYDAYEWVDFDVPVGANGDNYDRFWVRMQEMRQSERIIRQCMEHIEPGPVRLDLPLVVRPEAGAEAYGRVEASKGELAFYMLSDGGVSPYRCKIRAPSLINLTVTEYLLVGWKLADMIVTLGSLDINMGEVDR</sequence>
<name>A0A382VE92_9ZZZZ</name>
<dbReference type="InterPro" id="IPR001135">
    <property type="entry name" value="NADH_Q_OxRdtase_suD"/>
</dbReference>
<reference evidence="2" key="1">
    <citation type="submission" date="2018-05" db="EMBL/GenBank/DDBJ databases">
        <authorList>
            <person name="Lanie J.A."/>
            <person name="Ng W.-L."/>
            <person name="Kazmierczak K.M."/>
            <person name="Andrzejewski T.M."/>
            <person name="Davidsen T.M."/>
            <person name="Wayne K.J."/>
            <person name="Tettelin H."/>
            <person name="Glass J.I."/>
            <person name="Rusch D."/>
            <person name="Podicherti R."/>
            <person name="Tsui H.-C.T."/>
            <person name="Winkler M.E."/>
        </authorList>
    </citation>
    <scope>NUCLEOTIDE SEQUENCE</scope>
</reference>
<protein>
    <recommendedName>
        <fullName evidence="1">NADH-quinone oxidoreductase subunit D domain-containing protein</fullName>
    </recommendedName>
</protein>
<dbReference type="Gene3D" id="1.10.645.10">
    <property type="entry name" value="Cytochrome-c3 Hydrogenase, chain B"/>
    <property type="match status" value="1"/>
</dbReference>
<gene>
    <name evidence="2" type="ORF">METZ01_LOCUS397688</name>
</gene>
<evidence type="ECO:0000259" key="1">
    <source>
        <dbReference type="Pfam" id="PF00346"/>
    </source>
</evidence>
<dbReference type="InterPro" id="IPR022885">
    <property type="entry name" value="NDH1_su_D/H"/>
</dbReference>
<dbReference type="AlphaFoldDB" id="A0A382VE92"/>
<feature type="non-terminal residue" evidence="2">
    <location>
        <position position="1"/>
    </location>
</feature>
<evidence type="ECO:0000313" key="2">
    <source>
        <dbReference type="EMBL" id="SVD44834.1"/>
    </source>
</evidence>
<dbReference type="GO" id="GO:0016651">
    <property type="term" value="F:oxidoreductase activity, acting on NAD(P)H"/>
    <property type="evidence" value="ECO:0007669"/>
    <property type="project" value="InterPro"/>
</dbReference>
<dbReference type="EMBL" id="UINC01151304">
    <property type="protein sequence ID" value="SVD44834.1"/>
    <property type="molecule type" value="Genomic_DNA"/>
</dbReference>
<proteinExistence type="predicted"/>
<dbReference type="PANTHER" id="PTHR11993">
    <property type="entry name" value="NADH-UBIQUINONE OXIDOREDUCTASE 49 KDA SUBUNIT"/>
    <property type="match status" value="1"/>
</dbReference>
<dbReference type="InterPro" id="IPR029014">
    <property type="entry name" value="NiFe-Hase_large"/>
</dbReference>
<dbReference type="SUPFAM" id="SSF56762">
    <property type="entry name" value="HydB/Nqo4-like"/>
    <property type="match status" value="1"/>
</dbReference>
<dbReference type="Pfam" id="PF00346">
    <property type="entry name" value="Complex1_49kDa"/>
    <property type="match status" value="2"/>
</dbReference>
<feature type="domain" description="NADH-quinone oxidoreductase subunit D" evidence="1">
    <location>
        <begin position="1"/>
        <end position="165"/>
    </location>
</feature>
<dbReference type="GO" id="GO:0048038">
    <property type="term" value="F:quinone binding"/>
    <property type="evidence" value="ECO:0007669"/>
    <property type="project" value="InterPro"/>
</dbReference>
<accession>A0A382VE92</accession>
<organism evidence="2">
    <name type="scientific">marine metagenome</name>
    <dbReference type="NCBI Taxonomy" id="408172"/>
    <lineage>
        <taxon>unclassified sequences</taxon>
        <taxon>metagenomes</taxon>
        <taxon>ecological metagenomes</taxon>
    </lineage>
</organism>
<dbReference type="GO" id="GO:0051287">
    <property type="term" value="F:NAD binding"/>
    <property type="evidence" value="ECO:0007669"/>
    <property type="project" value="InterPro"/>
</dbReference>
<dbReference type="PANTHER" id="PTHR11993:SF10">
    <property type="entry name" value="NADH DEHYDROGENASE [UBIQUINONE] IRON-SULFUR PROTEIN 2, MITOCHONDRIAL"/>
    <property type="match status" value="1"/>
</dbReference>
<feature type="domain" description="NADH-quinone oxidoreductase subunit D" evidence="1">
    <location>
        <begin position="169"/>
        <end position="238"/>
    </location>
</feature>